<gene>
    <name evidence="4" type="primary">LOC108625175</name>
</gene>
<organism evidence="3 4">
    <name type="scientific">Ceratina calcarata</name>
    <dbReference type="NCBI Taxonomy" id="156304"/>
    <lineage>
        <taxon>Eukaryota</taxon>
        <taxon>Metazoa</taxon>
        <taxon>Ecdysozoa</taxon>
        <taxon>Arthropoda</taxon>
        <taxon>Hexapoda</taxon>
        <taxon>Insecta</taxon>
        <taxon>Pterygota</taxon>
        <taxon>Neoptera</taxon>
        <taxon>Endopterygota</taxon>
        <taxon>Hymenoptera</taxon>
        <taxon>Apocrita</taxon>
        <taxon>Aculeata</taxon>
        <taxon>Apoidea</taxon>
        <taxon>Anthophila</taxon>
        <taxon>Apidae</taxon>
        <taxon>Ceratina</taxon>
        <taxon>Zadontomerus</taxon>
    </lineage>
</organism>
<evidence type="ECO:0000256" key="2">
    <source>
        <dbReference type="SAM" id="MobiDB-lite"/>
    </source>
</evidence>
<evidence type="ECO:0000313" key="3">
    <source>
        <dbReference type="Proteomes" id="UP000694925"/>
    </source>
</evidence>
<feature type="compositionally biased region" description="Basic and acidic residues" evidence="2">
    <location>
        <begin position="1"/>
        <end position="10"/>
    </location>
</feature>
<accession>A0AAJ7IZH1</accession>
<feature type="region of interest" description="Disordered" evidence="2">
    <location>
        <begin position="459"/>
        <end position="478"/>
    </location>
</feature>
<name>A0AAJ7IZH1_9HYME</name>
<dbReference type="RefSeq" id="XP_017880447.1">
    <property type="nucleotide sequence ID" value="XM_018024958.2"/>
</dbReference>
<dbReference type="AlphaFoldDB" id="A0AAJ7IZH1"/>
<keyword evidence="1" id="KW-0175">Coiled coil</keyword>
<reference evidence="4" key="1">
    <citation type="submission" date="2025-08" db="UniProtKB">
        <authorList>
            <consortium name="RefSeq"/>
        </authorList>
    </citation>
    <scope>IDENTIFICATION</scope>
    <source>
        <tissue evidence="4">Whole body</tissue>
    </source>
</reference>
<evidence type="ECO:0000313" key="4">
    <source>
        <dbReference type="RefSeq" id="XP_017880447.1"/>
    </source>
</evidence>
<feature type="coiled-coil region" evidence="1">
    <location>
        <begin position="995"/>
        <end position="1022"/>
    </location>
</feature>
<proteinExistence type="predicted"/>
<feature type="compositionally biased region" description="Basic and acidic residues" evidence="2">
    <location>
        <begin position="459"/>
        <end position="477"/>
    </location>
</feature>
<keyword evidence="3" id="KW-1185">Reference proteome</keyword>
<evidence type="ECO:0000256" key="1">
    <source>
        <dbReference type="SAM" id="Coils"/>
    </source>
</evidence>
<feature type="region of interest" description="Disordered" evidence="2">
    <location>
        <begin position="1"/>
        <end position="42"/>
    </location>
</feature>
<feature type="region of interest" description="Disordered" evidence="2">
    <location>
        <begin position="773"/>
        <end position="792"/>
    </location>
</feature>
<dbReference type="KEGG" id="ccal:108625175"/>
<dbReference type="GeneID" id="108625175"/>
<protein>
    <submittedName>
        <fullName evidence="4">Uncharacterized protein LOC108625175</fullName>
    </submittedName>
</protein>
<dbReference type="Proteomes" id="UP000694925">
    <property type="component" value="Unplaced"/>
</dbReference>
<sequence length="1031" mass="118456">MSERNKRPLDETESINNDNHNEDEIESDSSMFKNYTEEPMLEDEEMPTYISMSSSSKHDNSNLSHNLKQQNSLLPEDKHSINCILNEQEGKDCVILSEEESSHLYNDDENECTDSEDMNEMDLRNDNAYYLNEGIDTKYQHDYSDRASDDCILNNRLKQHYKERSSSLQDLNNCEHDVHTPYNKRGQSLNIFNHKYLNLQSNQVASAALHKTRIIPRKYQHVQSKVKQYIRDIKEQNRKSKEKHMKGQEFIINKDHKKNEDNSIEQVEVTGKTIKDYAKKVIKDLQREEAENVDIIYDTMQITDNNKISDRIIRNECWNTENVEYSQTQNKKCNEKLDVDVHMENNNTEMVKVDEIDNSNASCSLKITDVKSIRLDPDELQNFYFANTNTDDRLNAEITELKSQFRQFHQTAVAENMRLKQELDAVKKSLARYENENSASGTRTKVQDEMIAISTKNENTVDSREMNTKNVDSREVNNKASASSIGSVVSSIDHWAESACSPGISIKSPNLNSILSLDDSIVLTNYVTPKKIINPLSRTFVTSTRILQTLSNITQGKTRVESPLARSTKQQLNENLIQNQSQDQSFHVNCNSSIITSSKKRKATEFFPTFVQPVKIPHTSTRLEIKNGINPTDEECIVPDEHVNPQSKQEDNKNLNVSACIETEIKYLNDDGDNVKRFICKDDSNIRNGSFSMQAVEPIKDLKSEENRIQECGPYLLGNLEVRMSEVNGTINVWSKEINYESENENDDDIKILEKSSQKKTCRWPDRSQTGFNRSPLQCSTNKKQKFPSQYNKPNGSEYCNLSLNLVKASSLENITNKKHDDSGRQISLSEKCRSPQCQEKIYSCCTHSTETKDKKRKDSVGTQENVYKNRHVSNSKSLTDSIDNHATSNTFGQNLPHYNTEVPLIPSKRFNETTKMRQRRLSGKKVRGILVDLFKGCGSCHENNATNLNSRNMHYQKGSCRTVNDIPQIRISSPSKLICDTSTQDNNRCCDARTWRLEAQLEEIRAEMERMQSRLIAIVDMLHKLNSIDN</sequence>